<evidence type="ECO:0000256" key="7">
    <source>
        <dbReference type="ARBA" id="ARBA00023136"/>
    </source>
</evidence>
<evidence type="ECO:0000256" key="1">
    <source>
        <dbReference type="ARBA" id="ARBA00004651"/>
    </source>
</evidence>
<dbReference type="Proteomes" id="UP000245206">
    <property type="component" value="Unassembled WGS sequence"/>
</dbReference>
<keyword evidence="7 8" id="KW-0472">Membrane</keyword>
<sequence length="477" mass="55315">MAYASFLFISLLYCFQVGISLGTLPVVWPDEVLFYSPAISFANSGHLKTEVLSGLIPGMESKTLWMPPGYLLFSGFTLSIFPDTLITLRIANVCIVYLTSFGFYNLLKRLSFSEMAAQIAFASVLWEPLVFRFGTVARMEALTACFFILSLLFATNKSKSNWNPLFAGVMLSFSALSHPIGASFGLITLYLIYQNFGFKKIIWFLLGGVLPILGWIYYIHPNWEWFQIQFGAQLTRKQNLLKTFTLIDKLKIFSFGFGFPKIRLLIICLQLTCLSFFTFRHFQNSTKQMNSWYLFWVWILSVFVALYTSSEGWYVYHSLFPLAFGMALLLQEKSIFNKLPYVGILVSLFAMVFIVTIHWAKSDTNEIQTLHFQKIEKSLTNSKTLYLQSLPDPYFYLKSKRPDLDILEFIPGELELPSATYIKTIHSRDSFIFYDENLINETIKEYLKQGNWIRKEWDIPVPSNHWLHYKTIIYTRK</sequence>
<comment type="subcellular location">
    <subcellularLocation>
        <location evidence="1">Cell membrane</location>
        <topology evidence="1">Multi-pass membrane protein</topology>
    </subcellularLocation>
</comment>
<evidence type="ECO:0000256" key="3">
    <source>
        <dbReference type="ARBA" id="ARBA00022676"/>
    </source>
</evidence>
<dbReference type="EMBL" id="BFAZ01000009">
    <property type="protein sequence ID" value="GBF43622.1"/>
    <property type="molecule type" value="Genomic_DNA"/>
</dbReference>
<evidence type="ECO:0000313" key="10">
    <source>
        <dbReference type="Proteomes" id="UP000245206"/>
    </source>
</evidence>
<feature type="transmembrane region" description="Helical" evidence="8">
    <location>
        <begin position="128"/>
        <end position="153"/>
    </location>
</feature>
<organism evidence="9 10">
    <name type="scientific">Leptospira ellinghausenii</name>
    <dbReference type="NCBI Taxonomy" id="1917822"/>
    <lineage>
        <taxon>Bacteria</taxon>
        <taxon>Pseudomonadati</taxon>
        <taxon>Spirochaetota</taxon>
        <taxon>Spirochaetia</taxon>
        <taxon>Leptospirales</taxon>
        <taxon>Leptospiraceae</taxon>
        <taxon>Leptospira</taxon>
    </lineage>
</organism>
<dbReference type="PANTHER" id="PTHR33908:SF3">
    <property type="entry name" value="UNDECAPRENYL PHOSPHATE-ALPHA-4-AMINO-4-DEOXY-L-ARABINOSE ARABINOSYL TRANSFERASE"/>
    <property type="match status" value="1"/>
</dbReference>
<dbReference type="AlphaFoldDB" id="A0A2P2DG66"/>
<gene>
    <name evidence="9" type="ORF">LPTSP2_29250</name>
</gene>
<keyword evidence="10" id="KW-1185">Reference proteome</keyword>
<proteinExistence type="predicted"/>
<keyword evidence="6 8" id="KW-1133">Transmembrane helix</keyword>
<evidence type="ECO:0000256" key="4">
    <source>
        <dbReference type="ARBA" id="ARBA00022679"/>
    </source>
</evidence>
<feature type="transmembrane region" description="Helical" evidence="8">
    <location>
        <begin position="342"/>
        <end position="360"/>
    </location>
</feature>
<dbReference type="PANTHER" id="PTHR33908">
    <property type="entry name" value="MANNOSYLTRANSFERASE YKCB-RELATED"/>
    <property type="match status" value="1"/>
</dbReference>
<keyword evidence="3" id="KW-0328">Glycosyltransferase</keyword>
<comment type="caution">
    <text evidence="9">The sequence shown here is derived from an EMBL/GenBank/DDBJ whole genome shotgun (WGS) entry which is preliminary data.</text>
</comment>
<protein>
    <submittedName>
        <fullName evidence="9">Uncharacterized protein</fullName>
    </submittedName>
</protein>
<evidence type="ECO:0000256" key="2">
    <source>
        <dbReference type="ARBA" id="ARBA00022475"/>
    </source>
</evidence>
<evidence type="ECO:0000256" key="6">
    <source>
        <dbReference type="ARBA" id="ARBA00022989"/>
    </source>
</evidence>
<feature type="transmembrane region" description="Helical" evidence="8">
    <location>
        <begin position="165"/>
        <end position="192"/>
    </location>
</feature>
<reference evidence="10" key="1">
    <citation type="journal article" date="2019" name="Microbiol. Immunol.">
        <title>Molecular and phenotypic characterization of Leptospira johnsonii sp. nov., Leptospira ellinghausenii sp. nov. and Leptospira ryugenii sp. nov. isolated from soil and water in Japan.</title>
        <authorList>
            <person name="Masuzawa T."/>
            <person name="Saito M."/>
            <person name="Nakao R."/>
            <person name="Nikaido Y."/>
            <person name="Matsumoto M."/>
            <person name="Ogawa M."/>
            <person name="Yokoyama M."/>
            <person name="Hidaka Y."/>
            <person name="Tomita J."/>
            <person name="Sakakibara K."/>
            <person name="Suzuki K."/>
            <person name="Yasuda S."/>
            <person name="Sato H."/>
            <person name="Yamaguchi M."/>
            <person name="Yoshida S.I."/>
            <person name="Koizumi N."/>
            <person name="Kawamura Y."/>
        </authorList>
    </citation>
    <scope>NUCLEOTIDE SEQUENCE [LARGE SCALE GENOMIC DNA]</scope>
    <source>
        <strain evidence="10">E18</strain>
    </source>
</reference>
<feature type="transmembrane region" description="Helical" evidence="8">
    <location>
        <begin position="201"/>
        <end position="220"/>
    </location>
</feature>
<feature type="transmembrane region" description="Helical" evidence="8">
    <location>
        <begin position="262"/>
        <end position="279"/>
    </location>
</feature>
<keyword evidence="5 8" id="KW-0812">Transmembrane</keyword>
<keyword evidence="4" id="KW-0808">Transferase</keyword>
<evidence type="ECO:0000313" key="9">
    <source>
        <dbReference type="EMBL" id="GBF43622.1"/>
    </source>
</evidence>
<dbReference type="GO" id="GO:0016763">
    <property type="term" value="F:pentosyltransferase activity"/>
    <property type="evidence" value="ECO:0007669"/>
    <property type="project" value="TreeGrafter"/>
</dbReference>
<feature type="transmembrane region" description="Helical" evidence="8">
    <location>
        <begin position="86"/>
        <end position="107"/>
    </location>
</feature>
<dbReference type="GO" id="GO:0009103">
    <property type="term" value="P:lipopolysaccharide biosynthetic process"/>
    <property type="evidence" value="ECO:0007669"/>
    <property type="project" value="UniProtKB-ARBA"/>
</dbReference>
<dbReference type="GO" id="GO:0010041">
    <property type="term" value="P:response to iron(III) ion"/>
    <property type="evidence" value="ECO:0007669"/>
    <property type="project" value="TreeGrafter"/>
</dbReference>
<dbReference type="InterPro" id="IPR050297">
    <property type="entry name" value="LipidA_mod_glycosyltrf_83"/>
</dbReference>
<name>A0A2P2DG66_9LEPT</name>
<dbReference type="OrthoDB" id="343596at2"/>
<evidence type="ECO:0000256" key="5">
    <source>
        <dbReference type="ARBA" id="ARBA00022692"/>
    </source>
</evidence>
<accession>A0A2P2DG66</accession>
<keyword evidence="2" id="KW-1003">Cell membrane</keyword>
<dbReference type="GO" id="GO:0005886">
    <property type="term" value="C:plasma membrane"/>
    <property type="evidence" value="ECO:0007669"/>
    <property type="project" value="UniProtKB-SubCell"/>
</dbReference>
<evidence type="ECO:0000256" key="8">
    <source>
        <dbReference type="SAM" id="Phobius"/>
    </source>
</evidence>
<feature type="transmembrane region" description="Helical" evidence="8">
    <location>
        <begin position="291"/>
        <end position="307"/>
    </location>
</feature>
<dbReference type="RefSeq" id="WP_108960519.1">
    <property type="nucleotide sequence ID" value="NZ_BFAZ01000009.1"/>
</dbReference>